<dbReference type="PANTHER" id="PTHR21090:SF5">
    <property type="entry name" value="PENTAFUNCTIONAL AROM POLYPEPTIDE"/>
    <property type="match status" value="1"/>
</dbReference>
<feature type="binding site" evidence="7">
    <location>
        <position position="173"/>
    </location>
    <ligand>
        <name>3-phosphoshikimate</name>
        <dbReference type="ChEBI" id="CHEBI:145989"/>
    </ligand>
</feature>
<evidence type="ECO:0000256" key="7">
    <source>
        <dbReference type="HAMAP-Rule" id="MF_00210"/>
    </source>
</evidence>
<keyword evidence="5 7" id="KW-0057">Aromatic amino acid biosynthesis</keyword>
<feature type="binding site" evidence="7">
    <location>
        <position position="415"/>
    </location>
    <ligand>
        <name>phosphoenolpyruvate</name>
        <dbReference type="ChEBI" id="CHEBI:58702"/>
    </ligand>
</feature>
<comment type="subunit">
    <text evidence="7">Monomer.</text>
</comment>
<feature type="binding site" evidence="7">
    <location>
        <position position="348"/>
    </location>
    <ligand>
        <name>phosphoenolpyruvate</name>
        <dbReference type="ChEBI" id="CHEBI:58702"/>
    </ligand>
</feature>
<dbReference type="InterPro" id="IPR023193">
    <property type="entry name" value="EPSP_synthase_CS"/>
</dbReference>
<feature type="binding site" evidence="7">
    <location>
        <position position="201"/>
    </location>
    <ligand>
        <name>3-phosphoshikimate</name>
        <dbReference type="ChEBI" id="CHEBI:145989"/>
    </ligand>
</feature>
<feature type="domain" description="Enolpyruvate transferase" evidence="8">
    <location>
        <begin position="7"/>
        <end position="424"/>
    </location>
</feature>
<organism evidence="9 10">
    <name type="scientific">Ferrimonas pelagia</name>
    <dbReference type="NCBI Taxonomy" id="1177826"/>
    <lineage>
        <taxon>Bacteria</taxon>
        <taxon>Pseudomonadati</taxon>
        <taxon>Pseudomonadota</taxon>
        <taxon>Gammaproteobacteria</taxon>
        <taxon>Alteromonadales</taxon>
        <taxon>Ferrimonadaceae</taxon>
        <taxon>Ferrimonas</taxon>
    </lineage>
</organism>
<evidence type="ECO:0000256" key="2">
    <source>
        <dbReference type="ARBA" id="ARBA00009948"/>
    </source>
</evidence>
<feature type="binding site" evidence="7">
    <location>
        <position position="23"/>
    </location>
    <ligand>
        <name>3-phosphoshikimate</name>
        <dbReference type="ChEBI" id="CHEBI:145989"/>
    </ligand>
</feature>
<dbReference type="InterPro" id="IPR001986">
    <property type="entry name" value="Enolpyruvate_Tfrase_dom"/>
</dbReference>
<dbReference type="InterPro" id="IPR006264">
    <property type="entry name" value="EPSP_synthase"/>
</dbReference>
<evidence type="ECO:0000256" key="6">
    <source>
        <dbReference type="ARBA" id="ARBA00044633"/>
    </source>
</evidence>
<evidence type="ECO:0000256" key="4">
    <source>
        <dbReference type="ARBA" id="ARBA00022679"/>
    </source>
</evidence>
<proteinExistence type="inferred from homology"/>
<accession>A0ABP9FK29</accession>
<feature type="binding site" evidence="7">
    <location>
        <position position="27"/>
    </location>
    <ligand>
        <name>3-phosphoshikimate</name>
        <dbReference type="ChEBI" id="CHEBI:145989"/>
    </ligand>
</feature>
<feature type="binding site" evidence="7">
    <location>
        <position position="175"/>
    </location>
    <ligand>
        <name>phosphoenolpyruvate</name>
        <dbReference type="ChEBI" id="CHEBI:58702"/>
    </ligand>
</feature>
<dbReference type="PROSITE" id="PS00885">
    <property type="entry name" value="EPSP_SYNTHASE_2"/>
    <property type="match status" value="1"/>
</dbReference>
<comment type="function">
    <text evidence="7">Catalyzes the transfer of the enolpyruvyl moiety of phosphoenolpyruvate (PEP) to the 5-hydroxyl of shikimate-3-phosphate (S3P) to produce enolpyruvyl shikimate-3-phosphate and inorganic phosphate.</text>
</comment>
<dbReference type="Pfam" id="PF00275">
    <property type="entry name" value="EPSP_synthase"/>
    <property type="match status" value="1"/>
</dbReference>
<name>A0ABP9FK29_9GAMM</name>
<feature type="binding site" evidence="7">
    <location>
        <position position="99"/>
    </location>
    <ligand>
        <name>phosphoenolpyruvate</name>
        <dbReference type="ChEBI" id="CHEBI:58702"/>
    </ligand>
</feature>
<sequence length="429" mass="46327">MKQLILDPINHVEGEIRLPGSKSISNRALLLAAMSQGTTTLTNLLDSDDIRHMLNALKQLGVEYDWQPELRQITVVGQAGHIAQAESAEVMELYLGNAGTAMRPLCAALTAGKGHFVLTGEPRMKERPIGHLVDALRPLGAKVEYLEQEGYPPLTIEAGKLLGGSIKIDGSISSQFLTAVLMAAPLCQDDLHIEMIGDLVSKPYIDITIALMARFGVVVENQDYQRFVVRKGQAYLSPGQFMVEGDASSASYFLAAGALGGGPVTVHGVGRASLQGDKYFADALAAMGAQIEWHDDKIVARGAPLKGIDMDMNHIPDAAMTIATTALFASGPTRIRNVYNWRVKETDRLAAMATELRKVGATVEEGEDYIVVTPVASLRHAAIDTYNDHRMAMCFALLAVGGQSVTINDPDCTAKTFPDYFEKLQDISS</sequence>
<feature type="binding site" evidence="7">
    <location>
        <position position="340"/>
    </location>
    <ligand>
        <name>3-phosphoshikimate</name>
        <dbReference type="ChEBI" id="CHEBI:145989"/>
    </ligand>
</feature>
<dbReference type="CDD" id="cd01556">
    <property type="entry name" value="EPSP_synthase"/>
    <property type="match status" value="1"/>
</dbReference>
<dbReference type="PROSITE" id="PS00104">
    <property type="entry name" value="EPSP_SYNTHASE_1"/>
    <property type="match status" value="1"/>
</dbReference>
<feature type="binding site" evidence="7">
    <location>
        <position position="317"/>
    </location>
    <ligand>
        <name>3-phosphoshikimate</name>
        <dbReference type="ChEBI" id="CHEBI:145989"/>
    </ligand>
</feature>
<dbReference type="HAMAP" id="MF_00210">
    <property type="entry name" value="EPSP_synth"/>
    <property type="match status" value="1"/>
</dbReference>
<dbReference type="EC" id="2.5.1.19" evidence="7"/>
<feature type="binding site" evidence="7">
    <location>
        <position position="127"/>
    </location>
    <ligand>
        <name>phosphoenolpyruvate</name>
        <dbReference type="ChEBI" id="CHEBI:58702"/>
    </ligand>
</feature>
<dbReference type="InterPro" id="IPR036968">
    <property type="entry name" value="Enolpyruvate_Tfrase_sf"/>
</dbReference>
<evidence type="ECO:0000256" key="5">
    <source>
        <dbReference type="ARBA" id="ARBA00023141"/>
    </source>
</evidence>
<keyword evidence="10" id="KW-1185">Reference proteome</keyword>
<comment type="pathway">
    <text evidence="1 7">Metabolic intermediate biosynthesis; chorismate biosynthesis; chorismate from D-erythrose 4-phosphate and phosphoenolpyruvate: step 6/7.</text>
</comment>
<dbReference type="Proteomes" id="UP001499988">
    <property type="component" value="Unassembled WGS sequence"/>
</dbReference>
<feature type="binding site" evidence="7">
    <location>
        <position position="175"/>
    </location>
    <ligand>
        <name>3-phosphoshikimate</name>
        <dbReference type="ChEBI" id="CHEBI:145989"/>
    </ligand>
</feature>
<feature type="active site" description="Proton acceptor" evidence="7">
    <location>
        <position position="317"/>
    </location>
</feature>
<dbReference type="PIRSF" id="PIRSF000505">
    <property type="entry name" value="EPSPS"/>
    <property type="match status" value="1"/>
</dbReference>
<keyword evidence="3 7" id="KW-0028">Amino-acid biosynthesis</keyword>
<reference evidence="10" key="1">
    <citation type="journal article" date="2019" name="Int. J. Syst. Evol. Microbiol.">
        <title>The Global Catalogue of Microorganisms (GCM) 10K type strain sequencing project: providing services to taxonomists for standard genome sequencing and annotation.</title>
        <authorList>
            <consortium name="The Broad Institute Genomics Platform"/>
            <consortium name="The Broad Institute Genome Sequencing Center for Infectious Disease"/>
            <person name="Wu L."/>
            <person name="Ma J."/>
        </authorList>
    </citation>
    <scope>NUCLEOTIDE SEQUENCE [LARGE SCALE GENOMIC DNA]</scope>
    <source>
        <strain evidence="10">JCM 18401</strain>
    </source>
</reference>
<feature type="binding site" evidence="7">
    <location>
        <position position="22"/>
    </location>
    <ligand>
        <name>3-phosphoshikimate</name>
        <dbReference type="ChEBI" id="CHEBI:145989"/>
    </ligand>
</feature>
<evidence type="ECO:0000313" key="9">
    <source>
        <dbReference type="EMBL" id="GAA4902911.1"/>
    </source>
</evidence>
<dbReference type="EMBL" id="BAABJZ010000106">
    <property type="protein sequence ID" value="GAA4902911.1"/>
    <property type="molecule type" value="Genomic_DNA"/>
</dbReference>
<feature type="binding site" evidence="7">
    <location>
        <position position="174"/>
    </location>
    <ligand>
        <name>3-phosphoshikimate</name>
        <dbReference type="ChEBI" id="CHEBI:145989"/>
    </ligand>
</feature>
<evidence type="ECO:0000313" key="10">
    <source>
        <dbReference type="Proteomes" id="UP001499988"/>
    </source>
</evidence>
<feature type="binding site" evidence="7">
    <location>
        <position position="390"/>
    </location>
    <ligand>
        <name>phosphoenolpyruvate</name>
        <dbReference type="ChEBI" id="CHEBI:58702"/>
    </ligand>
</feature>
<comment type="similarity">
    <text evidence="2 7">Belongs to the EPSP synthase family.</text>
</comment>
<feature type="binding site" evidence="7">
    <location>
        <position position="344"/>
    </location>
    <ligand>
        <name>3-phosphoshikimate</name>
        <dbReference type="ChEBI" id="CHEBI:145989"/>
    </ligand>
</feature>
<comment type="caution">
    <text evidence="9">The sequence shown here is derived from an EMBL/GenBank/DDBJ whole genome shotgun (WGS) entry which is preliminary data.</text>
</comment>
<comment type="subcellular location">
    <subcellularLocation>
        <location evidence="7">Cytoplasm</location>
    </subcellularLocation>
</comment>
<evidence type="ECO:0000256" key="1">
    <source>
        <dbReference type="ARBA" id="ARBA00004811"/>
    </source>
</evidence>
<evidence type="ECO:0000256" key="3">
    <source>
        <dbReference type="ARBA" id="ARBA00022605"/>
    </source>
</evidence>
<dbReference type="Gene3D" id="3.65.10.10">
    <property type="entry name" value="Enolpyruvate transferase domain"/>
    <property type="match status" value="2"/>
</dbReference>
<gene>
    <name evidence="7 9" type="primary">aroA</name>
    <name evidence="9" type="ORF">GCM10023333_41300</name>
</gene>
<dbReference type="NCBIfam" id="TIGR01356">
    <property type="entry name" value="aroA"/>
    <property type="match status" value="1"/>
</dbReference>
<dbReference type="PANTHER" id="PTHR21090">
    <property type="entry name" value="AROM/DEHYDROQUINATE SYNTHASE"/>
    <property type="match status" value="1"/>
</dbReference>
<feature type="binding site" evidence="7">
    <location>
        <position position="22"/>
    </location>
    <ligand>
        <name>phosphoenolpyruvate</name>
        <dbReference type="ChEBI" id="CHEBI:58702"/>
    </ligand>
</feature>
<protein>
    <recommendedName>
        <fullName evidence="7">3-phosphoshikimate 1-carboxyvinyltransferase</fullName>
        <ecNumber evidence="7">2.5.1.19</ecNumber>
    </recommendedName>
    <alternativeName>
        <fullName evidence="7">5-enolpyruvylshikimate-3-phosphate synthase</fullName>
        <shortName evidence="7">EPSP synthase</shortName>
        <shortName evidence="7">EPSPS</shortName>
    </alternativeName>
</protein>
<evidence type="ECO:0000259" key="8">
    <source>
        <dbReference type="Pfam" id="PF00275"/>
    </source>
</evidence>
<dbReference type="InterPro" id="IPR013792">
    <property type="entry name" value="RNA3'P_cycl/enolpyr_Trfase_a/b"/>
</dbReference>
<keyword evidence="4 7" id="KW-0808">Transferase</keyword>
<comment type="catalytic activity">
    <reaction evidence="6">
        <text>3-phosphoshikimate + phosphoenolpyruvate = 5-O-(1-carboxyvinyl)-3-phosphoshikimate + phosphate</text>
        <dbReference type="Rhea" id="RHEA:21256"/>
        <dbReference type="ChEBI" id="CHEBI:43474"/>
        <dbReference type="ChEBI" id="CHEBI:57701"/>
        <dbReference type="ChEBI" id="CHEBI:58702"/>
        <dbReference type="ChEBI" id="CHEBI:145989"/>
        <dbReference type="EC" id="2.5.1.19"/>
    </reaction>
    <physiologicalReaction direction="left-to-right" evidence="6">
        <dbReference type="Rhea" id="RHEA:21257"/>
    </physiologicalReaction>
</comment>
<keyword evidence="7" id="KW-0963">Cytoplasm</keyword>
<dbReference type="RefSeq" id="WP_345337422.1">
    <property type="nucleotide sequence ID" value="NZ_BAABJZ010000106.1"/>
</dbReference>
<dbReference type="SUPFAM" id="SSF55205">
    <property type="entry name" value="EPT/RTPC-like"/>
    <property type="match status" value="1"/>
</dbReference>